<dbReference type="Pfam" id="PF09990">
    <property type="entry name" value="DUF2231"/>
    <property type="match status" value="1"/>
</dbReference>
<feature type="transmembrane region" description="Helical" evidence="2">
    <location>
        <begin position="190"/>
        <end position="210"/>
    </location>
</feature>
<evidence type="ECO:0000256" key="2">
    <source>
        <dbReference type="SAM" id="Phobius"/>
    </source>
</evidence>
<evidence type="ECO:0000256" key="1">
    <source>
        <dbReference type="SAM" id="MobiDB-lite"/>
    </source>
</evidence>
<protein>
    <submittedName>
        <fullName evidence="5">DUF2231 domain-containing protein</fullName>
    </submittedName>
</protein>
<keyword evidence="2" id="KW-0812">Transmembrane</keyword>
<keyword evidence="3" id="KW-0732">Signal</keyword>
<gene>
    <name evidence="5" type="ORF">ACFOOR_05965</name>
</gene>
<accession>A0ABV6ZW66</accession>
<keyword evidence="2" id="KW-0472">Membrane</keyword>
<feature type="transmembrane region" description="Helical" evidence="2">
    <location>
        <begin position="157"/>
        <end position="178"/>
    </location>
</feature>
<feature type="domain" description="DUF2231" evidence="4">
    <location>
        <begin position="154"/>
        <end position="279"/>
    </location>
</feature>
<evidence type="ECO:0000259" key="4">
    <source>
        <dbReference type="Pfam" id="PF09990"/>
    </source>
</evidence>
<sequence length="289" mass="29679">MKTLFPIIIAAFAAMALAAAVSTPMMALSGPSAQAGHHHDDPDTPQHDHGPHDMAEEAPSSQTPPDANDMHVAAEPSHDHADDAAATDNHHGPDSETTPDRHADQSAMIGHSHNDTTGAADHHGEAEGAGGHSHWGDHGPQTELEQTIANIGVLHSLAVHFPIALALAAALAQILFLVTGQASLAHTVRFLAWTAALGGLAAGLLGWAHAGPVATGEAGVMAWHRWIGTGLTFGLFAVAGAAEWHQRQPSSLARWSLTLLVLSAALAVSVNGFLGGALAHGGLRHLIGG</sequence>
<keyword evidence="2" id="KW-1133">Transmembrane helix</keyword>
<feature type="region of interest" description="Disordered" evidence="1">
    <location>
        <begin position="30"/>
        <end position="140"/>
    </location>
</feature>
<feature type="compositionally biased region" description="Basic and acidic residues" evidence="1">
    <location>
        <begin position="76"/>
        <end position="104"/>
    </location>
</feature>
<proteinExistence type="predicted"/>
<evidence type="ECO:0000313" key="5">
    <source>
        <dbReference type="EMBL" id="MFC2925644.1"/>
    </source>
</evidence>
<dbReference type="RefSeq" id="WP_236957037.1">
    <property type="nucleotide sequence ID" value="NZ_JBHRSV010000005.1"/>
</dbReference>
<keyword evidence="6" id="KW-1185">Reference proteome</keyword>
<name>A0ABV6ZW66_9PROT</name>
<reference evidence="6" key="1">
    <citation type="journal article" date="2019" name="Int. J. Syst. Evol. Microbiol.">
        <title>The Global Catalogue of Microorganisms (GCM) 10K type strain sequencing project: providing services to taxonomists for standard genome sequencing and annotation.</title>
        <authorList>
            <consortium name="The Broad Institute Genomics Platform"/>
            <consortium name="The Broad Institute Genome Sequencing Center for Infectious Disease"/>
            <person name="Wu L."/>
            <person name="Ma J."/>
        </authorList>
    </citation>
    <scope>NUCLEOTIDE SEQUENCE [LARGE SCALE GENOMIC DNA]</scope>
    <source>
        <strain evidence="6">KCTC 52487</strain>
    </source>
</reference>
<feature type="transmembrane region" description="Helical" evidence="2">
    <location>
        <begin position="222"/>
        <end position="244"/>
    </location>
</feature>
<organism evidence="5 6">
    <name type="scientific">Hyphobacterium vulgare</name>
    <dbReference type="NCBI Taxonomy" id="1736751"/>
    <lineage>
        <taxon>Bacteria</taxon>
        <taxon>Pseudomonadati</taxon>
        <taxon>Pseudomonadota</taxon>
        <taxon>Alphaproteobacteria</taxon>
        <taxon>Maricaulales</taxon>
        <taxon>Maricaulaceae</taxon>
        <taxon>Hyphobacterium</taxon>
    </lineage>
</organism>
<dbReference type="InterPro" id="IPR019251">
    <property type="entry name" value="DUF2231_TM"/>
</dbReference>
<feature type="compositionally biased region" description="Basic and acidic residues" evidence="1">
    <location>
        <begin position="37"/>
        <end position="55"/>
    </location>
</feature>
<dbReference type="EMBL" id="JBHRSV010000005">
    <property type="protein sequence ID" value="MFC2925644.1"/>
    <property type="molecule type" value="Genomic_DNA"/>
</dbReference>
<feature type="signal peptide" evidence="3">
    <location>
        <begin position="1"/>
        <end position="27"/>
    </location>
</feature>
<feature type="transmembrane region" description="Helical" evidence="2">
    <location>
        <begin position="256"/>
        <end position="279"/>
    </location>
</feature>
<feature type="chain" id="PRO_5046201673" evidence="3">
    <location>
        <begin position="28"/>
        <end position="289"/>
    </location>
</feature>
<comment type="caution">
    <text evidence="5">The sequence shown here is derived from an EMBL/GenBank/DDBJ whole genome shotgun (WGS) entry which is preliminary data.</text>
</comment>
<dbReference type="Proteomes" id="UP001595379">
    <property type="component" value="Unassembled WGS sequence"/>
</dbReference>
<evidence type="ECO:0000256" key="3">
    <source>
        <dbReference type="SAM" id="SignalP"/>
    </source>
</evidence>
<evidence type="ECO:0000313" key="6">
    <source>
        <dbReference type="Proteomes" id="UP001595379"/>
    </source>
</evidence>